<evidence type="ECO:0000313" key="4">
    <source>
        <dbReference type="Proteomes" id="UP000886611"/>
    </source>
</evidence>
<reference evidence="3 4" key="1">
    <citation type="journal article" date="2021" name="Cell">
        <title>Tracing the genetic footprints of vertebrate landing in non-teleost ray-finned fishes.</title>
        <authorList>
            <person name="Bi X."/>
            <person name="Wang K."/>
            <person name="Yang L."/>
            <person name="Pan H."/>
            <person name="Jiang H."/>
            <person name="Wei Q."/>
            <person name="Fang M."/>
            <person name="Yu H."/>
            <person name="Zhu C."/>
            <person name="Cai Y."/>
            <person name="He Y."/>
            <person name="Gan X."/>
            <person name="Zeng H."/>
            <person name="Yu D."/>
            <person name="Zhu Y."/>
            <person name="Jiang H."/>
            <person name="Qiu Q."/>
            <person name="Yang H."/>
            <person name="Zhang Y.E."/>
            <person name="Wang W."/>
            <person name="Zhu M."/>
            <person name="He S."/>
            <person name="Zhang G."/>
        </authorList>
    </citation>
    <scope>NUCLEOTIDE SEQUENCE [LARGE SCALE GENOMIC DNA]</scope>
    <source>
        <strain evidence="3">Bchr_013</strain>
    </source>
</reference>
<keyword evidence="4" id="KW-1185">Reference proteome</keyword>
<dbReference type="InterPro" id="IPR036265">
    <property type="entry name" value="HIT-like_sf"/>
</dbReference>
<dbReference type="AlphaFoldDB" id="A0A8X8BQ87"/>
<dbReference type="InterPro" id="IPR001937">
    <property type="entry name" value="GalP_UDPtransf1"/>
</dbReference>
<keyword evidence="3" id="KW-0548">Nucleotidyltransferase</keyword>
<dbReference type="EMBL" id="JAATIS010001241">
    <property type="protein sequence ID" value="KAG2466408.1"/>
    <property type="molecule type" value="Genomic_DNA"/>
</dbReference>
<evidence type="ECO:0000259" key="2">
    <source>
        <dbReference type="Pfam" id="PF02744"/>
    </source>
</evidence>
<dbReference type="PANTHER" id="PTHR11943:SF1">
    <property type="entry name" value="GALACTOSE-1-PHOSPHATE URIDYLYLTRANSFERASE"/>
    <property type="match status" value="1"/>
</dbReference>
<name>A0A8X8BQ87_POLSE</name>
<dbReference type="SUPFAM" id="SSF54197">
    <property type="entry name" value="HIT-like"/>
    <property type="match status" value="1"/>
</dbReference>
<sequence>MQRFRHTRKCCWRLIMRHLEHFQVYYKGEHLTPFRSQSREEEDEAWEERSSGGERKESLLIGALCCVRMVVENEDWIVVVPYWATWPFQTLLLPRRHVLRLTDLTGKEKENSFLNLSLCPTQSLYTFGLLVLCLTNRIVSVHFLISKPFSHMLPHPLSLSCTATDP</sequence>
<dbReference type="GO" id="GO:0008270">
    <property type="term" value="F:zinc ion binding"/>
    <property type="evidence" value="ECO:0007669"/>
    <property type="project" value="InterPro"/>
</dbReference>
<gene>
    <name evidence="3" type="primary">Galt</name>
    <name evidence="3" type="ORF">GTO96_0020974</name>
</gene>
<dbReference type="GO" id="GO:0008108">
    <property type="term" value="F:UDP-glucose:hexose-1-phosphate uridylyltransferase activity"/>
    <property type="evidence" value="ECO:0007669"/>
    <property type="project" value="InterPro"/>
</dbReference>
<dbReference type="GO" id="GO:0033499">
    <property type="term" value="P:galactose catabolic process via UDP-galactose, Leloir pathway"/>
    <property type="evidence" value="ECO:0007669"/>
    <property type="project" value="TreeGrafter"/>
</dbReference>
<proteinExistence type="predicted"/>
<evidence type="ECO:0000313" key="3">
    <source>
        <dbReference type="EMBL" id="KAG2466408.1"/>
    </source>
</evidence>
<feature type="non-terminal residue" evidence="3">
    <location>
        <position position="166"/>
    </location>
</feature>
<dbReference type="Proteomes" id="UP000886611">
    <property type="component" value="Unassembled WGS sequence"/>
</dbReference>
<keyword evidence="1" id="KW-0812">Transmembrane</keyword>
<organism evidence="3 4">
    <name type="scientific">Polypterus senegalus</name>
    <name type="common">Senegal bichir</name>
    <dbReference type="NCBI Taxonomy" id="55291"/>
    <lineage>
        <taxon>Eukaryota</taxon>
        <taxon>Metazoa</taxon>
        <taxon>Chordata</taxon>
        <taxon>Craniata</taxon>
        <taxon>Vertebrata</taxon>
        <taxon>Euteleostomi</taxon>
        <taxon>Actinopterygii</taxon>
        <taxon>Polypteriformes</taxon>
        <taxon>Polypteridae</taxon>
        <taxon>Polypterus</taxon>
    </lineage>
</organism>
<dbReference type="Pfam" id="PF02744">
    <property type="entry name" value="GalP_UDP_tr_C"/>
    <property type="match status" value="1"/>
</dbReference>
<keyword evidence="1" id="KW-1133">Transmembrane helix</keyword>
<feature type="domain" description="Galactose-1-phosphate uridyl transferase C-terminal" evidence="2">
    <location>
        <begin position="68"/>
        <end position="111"/>
    </location>
</feature>
<dbReference type="Gene3D" id="3.30.428.10">
    <property type="entry name" value="HIT-like"/>
    <property type="match status" value="1"/>
</dbReference>
<evidence type="ECO:0000256" key="1">
    <source>
        <dbReference type="SAM" id="Phobius"/>
    </source>
</evidence>
<dbReference type="GO" id="GO:0005737">
    <property type="term" value="C:cytoplasm"/>
    <property type="evidence" value="ECO:0007669"/>
    <property type="project" value="TreeGrafter"/>
</dbReference>
<dbReference type="InterPro" id="IPR005850">
    <property type="entry name" value="GalP_Utransf_C"/>
</dbReference>
<feature type="transmembrane region" description="Helical" evidence="1">
    <location>
        <begin position="124"/>
        <end position="145"/>
    </location>
</feature>
<keyword evidence="1" id="KW-0472">Membrane</keyword>
<feature type="non-terminal residue" evidence="3">
    <location>
        <position position="1"/>
    </location>
</feature>
<comment type="caution">
    <text evidence="3">The sequence shown here is derived from an EMBL/GenBank/DDBJ whole genome shotgun (WGS) entry which is preliminary data.</text>
</comment>
<keyword evidence="3" id="KW-0808">Transferase</keyword>
<protein>
    <submittedName>
        <fullName evidence="3">GALT uridylyltransferase</fullName>
    </submittedName>
</protein>
<accession>A0A8X8BQ87</accession>
<dbReference type="PANTHER" id="PTHR11943">
    <property type="entry name" value="GALACTOSE-1-PHOSPHATE URIDYLYLTRANSFERASE"/>
    <property type="match status" value="1"/>
</dbReference>